<evidence type="ECO:0000313" key="3">
    <source>
        <dbReference type="Proteomes" id="UP000286976"/>
    </source>
</evidence>
<reference evidence="2 3" key="1">
    <citation type="journal article" date="2011" name="Front. Microbiol.">
        <title>Genomic signatures of strain selection and enhancement in Bacillus atrophaeus var. globigii, a historical biowarfare simulant.</title>
        <authorList>
            <person name="Gibbons H.S."/>
            <person name="Broomall S.M."/>
            <person name="McNew L.A."/>
            <person name="Daligault H."/>
            <person name="Chapman C."/>
            <person name="Bruce D."/>
            <person name="Karavis M."/>
            <person name="Krepps M."/>
            <person name="McGregor P.A."/>
            <person name="Hong C."/>
            <person name="Park K.H."/>
            <person name="Akmal A."/>
            <person name="Feldman A."/>
            <person name="Lin J.S."/>
            <person name="Chang W.E."/>
            <person name="Higgs B.W."/>
            <person name="Demirev P."/>
            <person name="Lindquist J."/>
            <person name="Liem A."/>
            <person name="Fochler E."/>
            <person name="Read T.D."/>
            <person name="Tapia R."/>
            <person name="Johnson S."/>
            <person name="Bishop-Lilly K.A."/>
            <person name="Detter C."/>
            <person name="Han C."/>
            <person name="Sozhamannan S."/>
            <person name="Rosenzweig C.N."/>
            <person name="Skowronski E.W."/>
        </authorList>
    </citation>
    <scope>NUCLEOTIDE SEQUENCE [LARGE SCALE GENOMIC DNA]</scope>
    <source>
        <strain evidence="2 3">AIT1</strain>
    </source>
</reference>
<sequence>MSLIDEVNEKRKEIRTDDYAMSISEWVSLYESKEVDIHPEFQRFYRWSDIQKTNLIESILLGIPIPPVFVSQRKDGIWDVVDGLQRLSTIYQFMGVLKDENKNNIEPLTLSGTKYLPSLEGKRWNDPDNEDNSFSQDLRLIIKRSKINVSIILKESDETAKYDLFQRLNTGGSDLSPQEVRNCILVMLNKDFYTWLQELASYEPFQECISLSDRPLKESYDLELALRFIIFTLIEERDLHQLGDVGIFLTEKMRLLAVDDDFDKAMWERLFKRTFDSLQRELSEDSFKRYSVTKQKFTGGFLLSQYEVVAYGVGYNLAKNIDLKDIATTAAGIWSDSRFTDWSGSGITATRRLPRILPFGREVFNGSN</sequence>
<dbReference type="AlphaFoldDB" id="A0A432X1L1"/>
<organism evidence="2 3">
    <name type="scientific">Aliidiomarina taiwanensis</name>
    <dbReference type="NCBI Taxonomy" id="946228"/>
    <lineage>
        <taxon>Bacteria</taxon>
        <taxon>Pseudomonadati</taxon>
        <taxon>Pseudomonadota</taxon>
        <taxon>Gammaproteobacteria</taxon>
        <taxon>Alteromonadales</taxon>
        <taxon>Idiomarinaceae</taxon>
        <taxon>Aliidiomarina</taxon>
    </lineage>
</organism>
<keyword evidence="3" id="KW-1185">Reference proteome</keyword>
<dbReference type="InterPro" id="IPR004919">
    <property type="entry name" value="GmrSD_N"/>
</dbReference>
<name>A0A432X1L1_9GAMM</name>
<dbReference type="EMBL" id="PIPQ01000004">
    <property type="protein sequence ID" value="RUO40148.1"/>
    <property type="molecule type" value="Genomic_DNA"/>
</dbReference>
<comment type="caution">
    <text evidence="2">The sequence shown here is derived from an EMBL/GenBank/DDBJ whole genome shotgun (WGS) entry which is preliminary data.</text>
</comment>
<dbReference type="PANTHER" id="PTHR39639">
    <property type="entry name" value="CHROMOSOME 16, WHOLE GENOME SHOTGUN SEQUENCE"/>
    <property type="match status" value="1"/>
</dbReference>
<feature type="domain" description="GmrSD restriction endonucleases N-terminal" evidence="1">
    <location>
        <begin position="29"/>
        <end position="185"/>
    </location>
</feature>
<proteinExistence type="predicted"/>
<dbReference type="RefSeq" id="WP_126757632.1">
    <property type="nucleotide sequence ID" value="NZ_PIPQ01000004.1"/>
</dbReference>
<evidence type="ECO:0000313" key="2">
    <source>
        <dbReference type="EMBL" id="RUO40148.1"/>
    </source>
</evidence>
<dbReference type="OrthoDB" id="8094406at2"/>
<dbReference type="PANTHER" id="PTHR39639:SF1">
    <property type="entry name" value="DUF262 DOMAIN-CONTAINING PROTEIN"/>
    <property type="match status" value="1"/>
</dbReference>
<gene>
    <name evidence="2" type="ORF">CWE15_08370</name>
</gene>
<protein>
    <recommendedName>
        <fullName evidence="1">GmrSD restriction endonucleases N-terminal domain-containing protein</fullName>
    </recommendedName>
</protein>
<accession>A0A432X1L1</accession>
<dbReference type="Proteomes" id="UP000286976">
    <property type="component" value="Unassembled WGS sequence"/>
</dbReference>
<dbReference type="Pfam" id="PF03235">
    <property type="entry name" value="GmrSD_N"/>
    <property type="match status" value="1"/>
</dbReference>
<evidence type="ECO:0000259" key="1">
    <source>
        <dbReference type="Pfam" id="PF03235"/>
    </source>
</evidence>